<keyword evidence="2" id="KW-1185">Reference proteome</keyword>
<dbReference type="EMBL" id="JAPDHF010000010">
    <property type="protein sequence ID" value="KAJ4012051.1"/>
    <property type="molecule type" value="Genomic_DNA"/>
</dbReference>
<dbReference type="AlphaFoldDB" id="A0A9W8U976"/>
<dbReference type="Proteomes" id="UP001152130">
    <property type="component" value="Unassembled WGS sequence"/>
</dbReference>
<comment type="caution">
    <text evidence="1">The sequence shown here is derived from an EMBL/GenBank/DDBJ whole genome shotgun (WGS) entry which is preliminary data.</text>
</comment>
<accession>A0A9W8U976</accession>
<proteinExistence type="predicted"/>
<evidence type="ECO:0000313" key="2">
    <source>
        <dbReference type="Proteomes" id="UP001152130"/>
    </source>
</evidence>
<sequence>MDEAQENTTLSEGLKVKNFWQLISSTMTIGSSPYEEVPERLFKAQPSVPIVGPLSTTLTVLPLAAVKKHLPAEHKPLLTFNEAQRFRIRGTDDEKVVKIAKSLERVLEQVMNLISQQGIVRWKNPELARLMSVEQYKDNPAMDVVWGLDIGLGQFSEHGLTTVSVEPLRLLFRKKNYKSLSARGKNGRSTWTLLEGEYLAAILSLSACSWAVLSDKRNPRITSSFPRRIVGHSSVEEMQEEVVKLERWLQIPGLKVEKALIQEREKDSEHPDTYGWRPAGDIWCLGMFLSSLSRYSTPELPPTI</sequence>
<dbReference type="OrthoDB" id="194358at2759"/>
<evidence type="ECO:0000313" key="1">
    <source>
        <dbReference type="EMBL" id="KAJ4012051.1"/>
    </source>
</evidence>
<protein>
    <submittedName>
        <fullName evidence="1">Uncharacterized protein</fullName>
    </submittedName>
</protein>
<gene>
    <name evidence="1" type="ORF">NW766_007352</name>
</gene>
<organism evidence="1 2">
    <name type="scientific">Fusarium irregulare</name>
    <dbReference type="NCBI Taxonomy" id="2494466"/>
    <lineage>
        <taxon>Eukaryota</taxon>
        <taxon>Fungi</taxon>
        <taxon>Dikarya</taxon>
        <taxon>Ascomycota</taxon>
        <taxon>Pezizomycotina</taxon>
        <taxon>Sordariomycetes</taxon>
        <taxon>Hypocreomycetidae</taxon>
        <taxon>Hypocreales</taxon>
        <taxon>Nectriaceae</taxon>
        <taxon>Fusarium</taxon>
        <taxon>Fusarium incarnatum-equiseti species complex</taxon>
    </lineage>
</organism>
<name>A0A9W8U976_9HYPO</name>
<reference evidence="1" key="1">
    <citation type="submission" date="2022-10" db="EMBL/GenBank/DDBJ databases">
        <title>Fusarium specimens isolated from Avocado Roots.</title>
        <authorList>
            <person name="Stajich J."/>
            <person name="Roper C."/>
            <person name="Heimlech-Rivalta G."/>
        </authorList>
    </citation>
    <scope>NUCLEOTIDE SEQUENCE</scope>
    <source>
        <strain evidence="1">CF00143</strain>
    </source>
</reference>